<evidence type="ECO:0000313" key="1">
    <source>
        <dbReference type="EMBL" id="GAG02476.1"/>
    </source>
</evidence>
<organism evidence="1">
    <name type="scientific">marine sediment metagenome</name>
    <dbReference type="NCBI Taxonomy" id="412755"/>
    <lineage>
        <taxon>unclassified sequences</taxon>
        <taxon>metagenomes</taxon>
        <taxon>ecological metagenomes</taxon>
    </lineage>
</organism>
<dbReference type="Gene3D" id="3.20.20.140">
    <property type="entry name" value="Metal-dependent hydrolases"/>
    <property type="match status" value="1"/>
</dbReference>
<name>X0VPM2_9ZZZZ</name>
<comment type="caution">
    <text evidence="1">The sequence shown here is derived from an EMBL/GenBank/DDBJ whole genome shotgun (WGS) entry which is preliminary data.</text>
</comment>
<sequence length="129" mass="13980">MNDVTLYGWVLTTLIENGTVIGFDGEGHVILEGGVVAFEGDRIIHVGKSYSGSVDERVDARGKLVAPGFINAHCHSQTPVSPHHLTVDVGLDAYYQHDGVGMLTPLKGTTNRIQDINDWVEVARLSLVK</sequence>
<feature type="non-terminal residue" evidence="1">
    <location>
        <position position="129"/>
    </location>
</feature>
<dbReference type="SUPFAM" id="SSF51338">
    <property type="entry name" value="Composite domain of metallo-dependent hydrolases"/>
    <property type="match status" value="1"/>
</dbReference>
<protein>
    <recommendedName>
        <fullName evidence="2">Amidohydrolase-related domain-containing protein</fullName>
    </recommendedName>
</protein>
<accession>X0VPM2</accession>
<dbReference type="EMBL" id="BARS01026605">
    <property type="protein sequence ID" value="GAG02476.1"/>
    <property type="molecule type" value="Genomic_DNA"/>
</dbReference>
<dbReference type="Gene3D" id="2.30.40.10">
    <property type="entry name" value="Urease, subunit C, domain 1"/>
    <property type="match status" value="1"/>
</dbReference>
<gene>
    <name evidence="1" type="ORF">S01H1_41915</name>
</gene>
<dbReference type="InterPro" id="IPR011059">
    <property type="entry name" value="Metal-dep_hydrolase_composite"/>
</dbReference>
<proteinExistence type="predicted"/>
<dbReference type="GO" id="GO:0016810">
    <property type="term" value="F:hydrolase activity, acting on carbon-nitrogen (but not peptide) bonds"/>
    <property type="evidence" value="ECO:0007669"/>
    <property type="project" value="InterPro"/>
</dbReference>
<reference evidence="1" key="1">
    <citation type="journal article" date="2014" name="Front. Microbiol.">
        <title>High frequency of phylogenetically diverse reductive dehalogenase-homologous genes in deep subseafloor sedimentary metagenomes.</title>
        <authorList>
            <person name="Kawai M."/>
            <person name="Futagami T."/>
            <person name="Toyoda A."/>
            <person name="Takaki Y."/>
            <person name="Nishi S."/>
            <person name="Hori S."/>
            <person name="Arai W."/>
            <person name="Tsubouchi T."/>
            <person name="Morono Y."/>
            <person name="Uchiyama I."/>
            <person name="Ito T."/>
            <person name="Fujiyama A."/>
            <person name="Inagaki F."/>
            <person name="Takami H."/>
        </authorList>
    </citation>
    <scope>NUCLEOTIDE SEQUENCE</scope>
    <source>
        <strain evidence="1">Expedition CK06-06</strain>
    </source>
</reference>
<dbReference type="AlphaFoldDB" id="X0VPM2"/>
<evidence type="ECO:0008006" key="2">
    <source>
        <dbReference type="Google" id="ProtNLM"/>
    </source>
</evidence>